<dbReference type="PANTHER" id="PTHR43283">
    <property type="entry name" value="BETA-LACTAMASE-RELATED"/>
    <property type="match status" value="1"/>
</dbReference>
<accession>A0ABS4X985</accession>
<evidence type="ECO:0000259" key="1">
    <source>
        <dbReference type="Pfam" id="PF00144"/>
    </source>
</evidence>
<feature type="domain" description="Beta-lactamase-related" evidence="1">
    <location>
        <begin position="72"/>
        <end position="365"/>
    </location>
</feature>
<organism evidence="2 3">
    <name type="scientific">Paeniglutamicibacter kerguelensis</name>
    <dbReference type="NCBI Taxonomy" id="254788"/>
    <lineage>
        <taxon>Bacteria</taxon>
        <taxon>Bacillati</taxon>
        <taxon>Actinomycetota</taxon>
        <taxon>Actinomycetes</taxon>
        <taxon>Micrococcales</taxon>
        <taxon>Micrococcaceae</taxon>
        <taxon>Paeniglutamicibacter</taxon>
    </lineage>
</organism>
<dbReference type="RefSeq" id="WP_245356226.1">
    <property type="nucleotide sequence ID" value="NZ_BAAAJY010000020.1"/>
</dbReference>
<dbReference type="EMBL" id="JAGIOF010000001">
    <property type="protein sequence ID" value="MBP2385033.1"/>
    <property type="molecule type" value="Genomic_DNA"/>
</dbReference>
<evidence type="ECO:0000313" key="3">
    <source>
        <dbReference type="Proteomes" id="UP001296993"/>
    </source>
</evidence>
<comment type="caution">
    <text evidence="2">The sequence shown here is derived from an EMBL/GenBank/DDBJ whole genome shotgun (WGS) entry which is preliminary data.</text>
</comment>
<dbReference type="Proteomes" id="UP001296993">
    <property type="component" value="Unassembled WGS sequence"/>
</dbReference>
<evidence type="ECO:0000313" key="2">
    <source>
        <dbReference type="EMBL" id="MBP2385033.1"/>
    </source>
</evidence>
<dbReference type="Gene3D" id="3.40.710.10">
    <property type="entry name" value="DD-peptidase/beta-lactamase superfamily"/>
    <property type="match status" value="1"/>
</dbReference>
<dbReference type="InterPro" id="IPR012338">
    <property type="entry name" value="Beta-lactam/transpept-like"/>
</dbReference>
<dbReference type="SUPFAM" id="SSF56601">
    <property type="entry name" value="beta-lactamase/transpeptidase-like"/>
    <property type="match status" value="1"/>
</dbReference>
<gene>
    <name evidence="2" type="ORF">JOF47_000544</name>
</gene>
<protein>
    <submittedName>
        <fullName evidence="2">CubicO group peptidase (Beta-lactamase class C family)</fullName>
        <ecNumber evidence="2">3.5.1.46</ecNumber>
    </submittedName>
</protein>
<keyword evidence="2" id="KW-0378">Hydrolase</keyword>
<dbReference type="PANTHER" id="PTHR43283:SF7">
    <property type="entry name" value="BETA-LACTAMASE-RELATED DOMAIN-CONTAINING PROTEIN"/>
    <property type="match status" value="1"/>
</dbReference>
<dbReference type="GO" id="GO:0019875">
    <property type="term" value="F:6-aminohexanoate-dimer hydrolase activity"/>
    <property type="evidence" value="ECO:0007669"/>
    <property type="project" value="UniProtKB-EC"/>
</dbReference>
<name>A0ABS4X985_9MICC</name>
<sequence length="381" mass="41003">MKNWQMPENLRWSFQHIADFLPTSVISRGQGLAVALPAAYRDLDSITVPGTEPDGEDSSVGSVMGATDTDGWMVLHRGRVLNEAYFGEMGANTSHLLMSVSKSLIGAVAGALADSGVLDPAKPLTAYVPELADTGYAEATVRDLLDMRSGIGFSENYLDPFAEVRMLEEAIGWAPPAAPGPVGLYPYLMTLRQKTAHGGAFEYRSCEADMLGWICEAASGESMPELMSRVLWGRIGAESDATIGIDQFGTGMFDGGINATLRDLARFGSLFLDGGRALNGERVLSEAWVGQTLEGAPDSREAFSNSPGDNRMPGGMYRNQMWFPYAGNDVVLCLGIHGQMIYINRPAKMVGVKLSSWPLPQDAAKLFATLRAFDSIAATLE</sequence>
<dbReference type="InterPro" id="IPR001466">
    <property type="entry name" value="Beta-lactam-related"/>
</dbReference>
<dbReference type="Pfam" id="PF00144">
    <property type="entry name" value="Beta-lactamase"/>
    <property type="match status" value="1"/>
</dbReference>
<keyword evidence="3" id="KW-1185">Reference proteome</keyword>
<reference evidence="2 3" key="1">
    <citation type="submission" date="2021-03" db="EMBL/GenBank/DDBJ databases">
        <title>Sequencing the genomes of 1000 actinobacteria strains.</title>
        <authorList>
            <person name="Klenk H.-P."/>
        </authorList>
    </citation>
    <scope>NUCLEOTIDE SEQUENCE [LARGE SCALE GENOMIC DNA]</scope>
    <source>
        <strain evidence="2 3">DSM 15797</strain>
    </source>
</reference>
<dbReference type="EC" id="3.5.1.46" evidence="2"/>
<proteinExistence type="predicted"/>
<dbReference type="InterPro" id="IPR050789">
    <property type="entry name" value="Diverse_Enzym_Activities"/>
</dbReference>